<accession>A0A0G8AYE1</accession>
<protein>
    <submittedName>
        <fullName evidence="2">Uncharacterized protein</fullName>
    </submittedName>
</protein>
<dbReference type="PATRIC" id="fig|1608419.3.peg.1509"/>
<keyword evidence="1" id="KW-0812">Transmembrane</keyword>
<organism evidence="2 3">
    <name type="scientific">Candidatus Synechococcus spongiarum 15L</name>
    <dbReference type="NCBI Taxonomy" id="1608419"/>
    <lineage>
        <taxon>Bacteria</taxon>
        <taxon>Bacillati</taxon>
        <taxon>Cyanobacteriota</taxon>
        <taxon>Cyanophyceae</taxon>
        <taxon>Synechococcales</taxon>
        <taxon>Synechococcaceae</taxon>
        <taxon>Synechococcus</taxon>
    </lineage>
</organism>
<evidence type="ECO:0000313" key="3">
    <source>
        <dbReference type="Proteomes" id="UP000035037"/>
    </source>
</evidence>
<reference evidence="2 3" key="2">
    <citation type="submission" date="2015-05" db="EMBL/GenBank/DDBJ databases">
        <title>Lifestyle Evolution in Cyanobacterial Symbionts of Sponges.</title>
        <authorList>
            <person name="Burgsdorf I."/>
            <person name="Slaby B.M."/>
            <person name="Handley K.M."/>
            <person name="Haber M."/>
            <person name="Blom J."/>
            <person name="Marshall C.W."/>
            <person name="Gilbert J.A."/>
            <person name="Hentschel U."/>
            <person name="Steindler L."/>
        </authorList>
    </citation>
    <scope>NUCLEOTIDE SEQUENCE [LARGE SCALE GENOMIC DNA]</scope>
    <source>
        <strain evidence="2">15L</strain>
    </source>
</reference>
<gene>
    <name evidence="2" type="ORF">TQ37_01245</name>
</gene>
<feature type="transmembrane region" description="Helical" evidence="1">
    <location>
        <begin position="93"/>
        <end position="113"/>
    </location>
</feature>
<dbReference type="EMBL" id="JYFQ01000025">
    <property type="protein sequence ID" value="KKZ14422.1"/>
    <property type="molecule type" value="Genomic_DNA"/>
</dbReference>
<keyword evidence="1" id="KW-1133">Transmembrane helix</keyword>
<keyword evidence="1" id="KW-0472">Membrane</keyword>
<reference evidence="2 3" key="1">
    <citation type="submission" date="2015-02" db="EMBL/GenBank/DDBJ databases">
        <authorList>
            <person name="Slaby B."/>
            <person name="Hentschel U."/>
        </authorList>
    </citation>
    <scope>NUCLEOTIDE SEQUENCE [LARGE SCALE GENOMIC DNA]</scope>
    <source>
        <strain evidence="2">15L</strain>
    </source>
</reference>
<comment type="caution">
    <text evidence="2">The sequence shown here is derived from an EMBL/GenBank/DDBJ whole genome shotgun (WGS) entry which is preliminary data.</text>
</comment>
<evidence type="ECO:0000313" key="2">
    <source>
        <dbReference type="EMBL" id="KKZ14422.1"/>
    </source>
</evidence>
<proteinExistence type="predicted"/>
<evidence type="ECO:0000256" key="1">
    <source>
        <dbReference type="SAM" id="Phobius"/>
    </source>
</evidence>
<dbReference type="Proteomes" id="UP000035037">
    <property type="component" value="Unassembled WGS sequence"/>
</dbReference>
<dbReference type="AlphaFoldDB" id="A0A0G8AYE1"/>
<sequence length="114" mass="12694">MSEPSTNTNRLYALLRKLAKGEGLSENETTELSNEVFNMSGINTIDRIGSRLDAMQAKLDMMAESNRTQWETFKESNQAQLQALRESNQTMRWILGIGVTAIGLIVAYGTFFAG</sequence>
<name>A0A0G8AYE1_9SYNE</name>